<dbReference type="EMBL" id="MK072084">
    <property type="protein sequence ID" value="AYV78574.1"/>
    <property type="molecule type" value="Genomic_DNA"/>
</dbReference>
<dbReference type="GO" id="GO:0004386">
    <property type="term" value="F:helicase activity"/>
    <property type="evidence" value="ECO:0007669"/>
    <property type="project" value="UniProtKB-KW"/>
</dbReference>
<feature type="non-terminal residue" evidence="1">
    <location>
        <position position="213"/>
    </location>
</feature>
<accession>A0A3G4ZW43</accession>
<reference evidence="1" key="1">
    <citation type="submission" date="2018-10" db="EMBL/GenBank/DDBJ databases">
        <title>Hidden diversity of soil giant viruses.</title>
        <authorList>
            <person name="Schulz F."/>
            <person name="Alteio L."/>
            <person name="Goudeau D."/>
            <person name="Ryan E.M."/>
            <person name="Malmstrom R.R."/>
            <person name="Blanchard J."/>
            <person name="Woyke T."/>
        </authorList>
    </citation>
    <scope>NUCLEOTIDE SEQUENCE</scope>
    <source>
        <strain evidence="1">EDV1</strain>
    </source>
</reference>
<keyword evidence="1" id="KW-0067">ATP-binding</keyword>
<keyword evidence="1" id="KW-0347">Helicase</keyword>
<proteinExistence type="predicted"/>
<keyword evidence="1" id="KW-0378">Hydrolase</keyword>
<evidence type="ECO:0000313" key="1">
    <source>
        <dbReference type="EMBL" id="AYV78574.1"/>
    </source>
</evidence>
<organism evidence="1">
    <name type="scientific">Edafosvirus sp</name>
    <dbReference type="NCBI Taxonomy" id="2487765"/>
    <lineage>
        <taxon>Viruses</taxon>
        <taxon>Varidnaviria</taxon>
        <taxon>Bamfordvirae</taxon>
        <taxon>Nucleocytoviricota</taxon>
        <taxon>Megaviricetes</taxon>
        <taxon>Imitervirales</taxon>
        <taxon>Mimiviridae</taxon>
        <taxon>Klosneuvirinae</taxon>
    </lineage>
</organism>
<name>A0A3G4ZW43_9VIRU</name>
<gene>
    <name evidence="1" type="ORF">Edafosvirus19_1</name>
</gene>
<protein>
    <submittedName>
        <fullName evidence="1">DEAD/SNF2-like helicase</fullName>
    </submittedName>
</protein>
<keyword evidence="1" id="KW-0547">Nucleotide-binding</keyword>
<sequence length="213" mass="24290">MDEKKLWKYIKKNAKPSYQADYDDNGKLINNITNNGLNEGEIAVRGGGEYTGFSIKAVEFIKPLLTDARVSRAVKFMSEGDLQSAIATLQIVHEVREQGLGLLYGVLKMWLEDNEIPVPNEYMKQAIPIKSQKMLDWINSAPYSPLLGQFEVVDVGYSHGHTIVPESWQAKVFKDADELHNKMDKLEWRQGKPKVSFCAIYAMHIKKVKTWNE</sequence>